<dbReference type="Proteomes" id="UP001442841">
    <property type="component" value="Chromosome"/>
</dbReference>
<organism evidence="2 3">
    <name type="scientific">Ammonicoccus fulvus</name>
    <dbReference type="NCBI Taxonomy" id="3138240"/>
    <lineage>
        <taxon>Bacteria</taxon>
        <taxon>Bacillati</taxon>
        <taxon>Actinomycetota</taxon>
        <taxon>Actinomycetes</taxon>
        <taxon>Propionibacteriales</taxon>
        <taxon>Propionibacteriaceae</taxon>
        <taxon>Ammonicoccus</taxon>
    </lineage>
</organism>
<keyword evidence="3" id="KW-1185">Reference proteome</keyword>
<evidence type="ECO:0000313" key="3">
    <source>
        <dbReference type="Proteomes" id="UP001442841"/>
    </source>
</evidence>
<protein>
    <submittedName>
        <fullName evidence="2">Uncharacterized protein</fullName>
    </submittedName>
</protein>
<name>A0ABZ3FSX0_9ACTN</name>
<sequence length="175" mass="19463">MRQRVHARVGAQAGRESERELGVIDDGFREYARIAPGDLAPMLGEPPDRRHLGPRVGGRHRKNRRSQLLGDRLRHPHRRASADRDQEIGVRVPRRRDTTLRGLDRDMHDDLVERADQARTQGLSDLRDHAGLVTTTDEHNAIGAEQLDLGHGVTAGTRAEDNAGGGRGMDEAVHH</sequence>
<dbReference type="EMBL" id="CP154795">
    <property type="protein sequence ID" value="XAN09194.1"/>
    <property type="molecule type" value="Genomic_DNA"/>
</dbReference>
<reference evidence="2 3" key="1">
    <citation type="submission" date="2024-04" db="EMBL/GenBank/DDBJ databases">
        <title>Isolation of an actinomycete strain from pig manure.</title>
        <authorList>
            <person name="Gong T."/>
            <person name="Yu Z."/>
            <person name="An M."/>
            <person name="Wei C."/>
            <person name="Yang W."/>
            <person name="Liu L."/>
        </authorList>
    </citation>
    <scope>NUCLEOTIDE SEQUENCE [LARGE SCALE GENOMIC DNA]</scope>
    <source>
        <strain evidence="2 3">ZF39</strain>
    </source>
</reference>
<accession>A0ABZ3FSX0</accession>
<gene>
    <name evidence="2" type="ORF">AADG42_18345</name>
</gene>
<evidence type="ECO:0000313" key="2">
    <source>
        <dbReference type="EMBL" id="XAN09194.1"/>
    </source>
</evidence>
<feature type="region of interest" description="Disordered" evidence="1">
    <location>
        <begin position="156"/>
        <end position="175"/>
    </location>
</feature>
<evidence type="ECO:0000256" key="1">
    <source>
        <dbReference type="SAM" id="MobiDB-lite"/>
    </source>
</evidence>
<proteinExistence type="predicted"/>
<feature type="region of interest" description="Disordered" evidence="1">
    <location>
        <begin position="39"/>
        <end position="69"/>
    </location>
</feature>